<keyword evidence="4" id="KW-0963">Cytoplasm</keyword>
<comment type="similarity">
    <text evidence="4">Belongs to the kinesin light chain family.</text>
</comment>
<organism evidence="6 9">
    <name type="scientific">Rotaria sordida</name>
    <dbReference type="NCBI Taxonomy" id="392033"/>
    <lineage>
        <taxon>Eukaryota</taxon>
        <taxon>Metazoa</taxon>
        <taxon>Spiralia</taxon>
        <taxon>Gnathifera</taxon>
        <taxon>Rotifera</taxon>
        <taxon>Eurotatoria</taxon>
        <taxon>Bdelloidea</taxon>
        <taxon>Philodinida</taxon>
        <taxon>Philodinidae</taxon>
        <taxon>Rotaria</taxon>
    </lineage>
</organism>
<sequence length="379" mass="42791">MGCGASEVSNSLDNHPHPNTKATVMPSSSTNLLNQRFDSNSIIPKRDHRTDTHEIIQNFLLIWLDENIDESSDDHLNSIKQLRRTINTIEIFHDTNECIGYMSRVQNEKSFLIISGALCESVVPGIHDMIQLHSIYVFCRQQERYEEWAKDYSKLAGFCNNIGLVYYNMGEYSKALSSYERSFDIQKTALPSNHPDLAASLNSIGSVCNTMGEYSKALSSYERSLEIKKIALPSNHPDLATSYNNIGNVYSNMGEHSKALSWYERSLDIQRIALPPNHIDLAASYNNIGNAYRNMGEYSKALSSHERSLEIRQKALPPNHPDLAFSYNNIASVYNNMGEYSKALSFLERTLGIFEKSLSPNHPHIAVVKGSIDKVKKKM</sequence>
<evidence type="ECO:0000313" key="9">
    <source>
        <dbReference type="Proteomes" id="UP000663882"/>
    </source>
</evidence>
<keyword evidence="4" id="KW-0505">Motor protein</keyword>
<dbReference type="GO" id="GO:0005874">
    <property type="term" value="C:microtubule"/>
    <property type="evidence" value="ECO:0007669"/>
    <property type="project" value="UniProtKB-UniRule"/>
</dbReference>
<feature type="region of interest" description="Disordered" evidence="5">
    <location>
        <begin position="1"/>
        <end position="26"/>
    </location>
</feature>
<dbReference type="PROSITE" id="PS50005">
    <property type="entry name" value="TPR"/>
    <property type="match status" value="5"/>
</dbReference>
<dbReference type="Gene3D" id="1.25.40.10">
    <property type="entry name" value="Tetratricopeptide repeat domain"/>
    <property type="match status" value="2"/>
</dbReference>
<feature type="repeat" description="TPR" evidence="3">
    <location>
        <begin position="324"/>
        <end position="357"/>
    </location>
</feature>
<reference evidence="6" key="1">
    <citation type="submission" date="2021-02" db="EMBL/GenBank/DDBJ databases">
        <authorList>
            <person name="Nowell W R."/>
        </authorList>
    </citation>
    <scope>NUCLEOTIDE SEQUENCE</scope>
</reference>
<keyword evidence="4" id="KW-0206">Cytoskeleton</keyword>
<dbReference type="EMBL" id="CAJNOO010006028">
    <property type="protein sequence ID" value="CAF1436949.1"/>
    <property type="molecule type" value="Genomic_DNA"/>
</dbReference>
<feature type="repeat" description="TPR" evidence="3">
    <location>
        <begin position="198"/>
        <end position="231"/>
    </location>
</feature>
<dbReference type="SMART" id="SM00028">
    <property type="entry name" value="TPR"/>
    <property type="match status" value="5"/>
</dbReference>
<dbReference type="Pfam" id="PF13424">
    <property type="entry name" value="TPR_12"/>
    <property type="match status" value="3"/>
</dbReference>
<comment type="function">
    <text evidence="4">Kinesin is a microtubule-associated force-producing protein that play a role in organelle transport.</text>
</comment>
<comment type="subcellular location">
    <subcellularLocation>
        <location evidence="4">Cytoplasm</location>
        <location evidence="4">Cytoskeleton</location>
    </subcellularLocation>
</comment>
<dbReference type="InterPro" id="IPR011990">
    <property type="entry name" value="TPR-like_helical_dom_sf"/>
</dbReference>
<dbReference type="SUPFAM" id="SSF48452">
    <property type="entry name" value="TPR-like"/>
    <property type="match status" value="2"/>
</dbReference>
<dbReference type="EMBL" id="CAJOBE010009601">
    <property type="protein sequence ID" value="CAF4088694.1"/>
    <property type="molecule type" value="Genomic_DNA"/>
</dbReference>
<feature type="repeat" description="TPR" evidence="3">
    <location>
        <begin position="282"/>
        <end position="315"/>
    </location>
</feature>
<evidence type="ECO:0000313" key="8">
    <source>
        <dbReference type="EMBL" id="CAF4088694.1"/>
    </source>
</evidence>
<protein>
    <recommendedName>
        <fullName evidence="4">Kinesin light chain</fullName>
    </recommendedName>
</protein>
<dbReference type="EMBL" id="CAJNOU010006309">
    <property type="protein sequence ID" value="CAF1501873.1"/>
    <property type="molecule type" value="Genomic_DNA"/>
</dbReference>
<evidence type="ECO:0000256" key="4">
    <source>
        <dbReference type="RuleBase" id="RU367020"/>
    </source>
</evidence>
<dbReference type="PROSITE" id="PS50293">
    <property type="entry name" value="TPR_REGION"/>
    <property type="match status" value="2"/>
</dbReference>
<dbReference type="PRINTS" id="PR00381">
    <property type="entry name" value="KINESINLIGHT"/>
</dbReference>
<comment type="caution">
    <text evidence="6">The sequence shown here is derived from an EMBL/GenBank/DDBJ whole genome shotgun (WGS) entry which is preliminary data.</text>
</comment>
<gene>
    <name evidence="8" type="ORF">FNK824_LOCUS30771</name>
    <name evidence="6" type="ORF">RFH988_LOCUS36189</name>
    <name evidence="7" type="ORF">SEV965_LOCUS36112</name>
</gene>
<keyword evidence="2 3" id="KW-0802">TPR repeat</keyword>
<keyword evidence="1" id="KW-0677">Repeat</keyword>
<evidence type="ECO:0000256" key="5">
    <source>
        <dbReference type="SAM" id="MobiDB-lite"/>
    </source>
</evidence>
<dbReference type="InterPro" id="IPR019734">
    <property type="entry name" value="TPR_rpt"/>
</dbReference>
<dbReference type="PANTHER" id="PTHR45641">
    <property type="entry name" value="TETRATRICOPEPTIDE REPEAT PROTEIN (AFU_ORTHOLOGUE AFUA_6G03870)"/>
    <property type="match status" value="1"/>
</dbReference>
<feature type="repeat" description="TPR" evidence="3">
    <location>
        <begin position="240"/>
        <end position="273"/>
    </location>
</feature>
<evidence type="ECO:0000256" key="2">
    <source>
        <dbReference type="ARBA" id="ARBA00022803"/>
    </source>
</evidence>
<evidence type="ECO:0000256" key="1">
    <source>
        <dbReference type="ARBA" id="ARBA00022737"/>
    </source>
</evidence>
<dbReference type="Proteomes" id="UP000663889">
    <property type="component" value="Unassembled WGS sequence"/>
</dbReference>
<keyword evidence="4" id="KW-0493">Microtubule</keyword>
<evidence type="ECO:0000256" key="3">
    <source>
        <dbReference type="PROSITE-ProRule" id="PRU00339"/>
    </source>
</evidence>
<evidence type="ECO:0000313" key="6">
    <source>
        <dbReference type="EMBL" id="CAF1436949.1"/>
    </source>
</evidence>
<dbReference type="OrthoDB" id="432970at2759"/>
<proteinExistence type="inferred from homology"/>
<dbReference type="AlphaFoldDB" id="A0A815NYA8"/>
<dbReference type="Proteomes" id="UP000663882">
    <property type="component" value="Unassembled WGS sequence"/>
</dbReference>
<feature type="repeat" description="TPR" evidence="3">
    <location>
        <begin position="156"/>
        <end position="189"/>
    </location>
</feature>
<accession>A0A815NYA8</accession>
<comment type="subunit">
    <text evidence="4">Oligomeric complex composed of two heavy chains and two light chains.</text>
</comment>
<dbReference type="GO" id="GO:0005871">
    <property type="term" value="C:kinesin complex"/>
    <property type="evidence" value="ECO:0007669"/>
    <property type="project" value="UniProtKB-UniRule"/>
</dbReference>
<evidence type="ECO:0000313" key="7">
    <source>
        <dbReference type="EMBL" id="CAF1501873.1"/>
    </source>
</evidence>
<dbReference type="Proteomes" id="UP000663874">
    <property type="component" value="Unassembled WGS sequence"/>
</dbReference>
<name>A0A815NYA8_9BILA</name>
<dbReference type="PANTHER" id="PTHR45641:SF19">
    <property type="entry name" value="NEPHROCYSTIN-3"/>
    <property type="match status" value="1"/>
</dbReference>